<sequence length="104" mass="11318">MRERLVTLHRVTTNSWIDDRIECILALLTLRGGPTPISESKDLVVASGRGGLGDWRSQMGKVGSITGGHGLGTGEGNFTRRNLFVCLDLDEDEEPKAVLGRVLE</sequence>
<dbReference type="AlphaFoldDB" id="A0A7J7I0D5"/>
<accession>A0A7J7I0D5</accession>
<reference evidence="1 2" key="2">
    <citation type="submission" date="2020-07" db="EMBL/GenBank/DDBJ databases">
        <title>Genome assembly of wild tea tree DASZ reveals pedigree and selection history of tea varieties.</title>
        <authorList>
            <person name="Zhang W."/>
        </authorList>
    </citation>
    <scope>NUCLEOTIDE SEQUENCE [LARGE SCALE GENOMIC DNA]</scope>
    <source>
        <strain evidence="2">cv. G240</strain>
        <tissue evidence="1">Leaf</tissue>
    </source>
</reference>
<name>A0A7J7I0D5_CAMSI</name>
<protein>
    <submittedName>
        <fullName evidence="1">Uncharacterized protein</fullName>
    </submittedName>
</protein>
<dbReference type="EMBL" id="JACBKZ010000002">
    <property type="protein sequence ID" value="KAF5957874.1"/>
    <property type="molecule type" value="Genomic_DNA"/>
</dbReference>
<proteinExistence type="predicted"/>
<organism evidence="1 2">
    <name type="scientific">Camellia sinensis</name>
    <name type="common">Tea plant</name>
    <name type="synonym">Thea sinensis</name>
    <dbReference type="NCBI Taxonomy" id="4442"/>
    <lineage>
        <taxon>Eukaryota</taxon>
        <taxon>Viridiplantae</taxon>
        <taxon>Streptophyta</taxon>
        <taxon>Embryophyta</taxon>
        <taxon>Tracheophyta</taxon>
        <taxon>Spermatophyta</taxon>
        <taxon>Magnoliopsida</taxon>
        <taxon>eudicotyledons</taxon>
        <taxon>Gunneridae</taxon>
        <taxon>Pentapetalae</taxon>
        <taxon>asterids</taxon>
        <taxon>Ericales</taxon>
        <taxon>Theaceae</taxon>
        <taxon>Camellia</taxon>
    </lineage>
</organism>
<evidence type="ECO:0000313" key="2">
    <source>
        <dbReference type="Proteomes" id="UP000593564"/>
    </source>
</evidence>
<gene>
    <name evidence="1" type="ORF">HYC85_005099</name>
</gene>
<dbReference type="Proteomes" id="UP000593564">
    <property type="component" value="Unassembled WGS sequence"/>
</dbReference>
<reference evidence="2" key="1">
    <citation type="journal article" date="2020" name="Nat. Commun.">
        <title>Genome assembly of wild tea tree DASZ reveals pedigree and selection history of tea varieties.</title>
        <authorList>
            <person name="Zhang W."/>
            <person name="Zhang Y."/>
            <person name="Qiu H."/>
            <person name="Guo Y."/>
            <person name="Wan H."/>
            <person name="Zhang X."/>
            <person name="Scossa F."/>
            <person name="Alseekh S."/>
            <person name="Zhang Q."/>
            <person name="Wang P."/>
            <person name="Xu L."/>
            <person name="Schmidt M.H."/>
            <person name="Jia X."/>
            <person name="Li D."/>
            <person name="Zhu A."/>
            <person name="Guo F."/>
            <person name="Chen W."/>
            <person name="Ni D."/>
            <person name="Usadel B."/>
            <person name="Fernie A.R."/>
            <person name="Wen W."/>
        </authorList>
    </citation>
    <scope>NUCLEOTIDE SEQUENCE [LARGE SCALE GENOMIC DNA]</scope>
    <source>
        <strain evidence="2">cv. G240</strain>
    </source>
</reference>
<evidence type="ECO:0000313" key="1">
    <source>
        <dbReference type="EMBL" id="KAF5957874.1"/>
    </source>
</evidence>
<keyword evidence="2" id="KW-1185">Reference proteome</keyword>
<comment type="caution">
    <text evidence="1">The sequence shown here is derived from an EMBL/GenBank/DDBJ whole genome shotgun (WGS) entry which is preliminary data.</text>
</comment>